<comment type="caution">
    <text evidence="4">The sequence shown here is derived from an EMBL/GenBank/DDBJ whole genome shotgun (WGS) entry which is preliminary data.</text>
</comment>
<dbReference type="PANTHER" id="PTHR14795">
    <property type="entry name" value="HELICASE RELATED"/>
    <property type="match status" value="1"/>
</dbReference>
<sequence length="481" mass="55423">MQIGIRRPANLFGHPTDQTVQFINSDLQFDDKYKNAAATKIAFGHFPLSFTASTPKGETYQIVFANNSFSTYICGHLHAKISSKLWWLHELTIDGNEEKKLLRSFWEWELGDWKENRFARILSIDKGAVSFTDFRLSNYKSGFDTRVVITYPTDSRSMNLAETGGALIRNDINALIFSSQGVLNVTARVFDSSREFRIVEEIPLLPKSGHNLYQYQYPLFHAKWNAETYKSDNPTRYWVQVFVRDSDGREISSEERPFSVEGRGVIQSFHLLKYLLLGVRWEDLYSFLLWSNLGFLILLLTLPKVMHHFVQRSVTCQNWYHPFISYLIEGSRNRLIWFSMVTYLFWLIYMPWLWGYAMSENGEITPMYLSGWRIKDGNNILKYGGIGKVDLMVITLPFLYCVVTPMVLLIHGLFAQQGRVCASNWARKTLLAASGLVCLVHFKMCSNLMLAYGFGPVAMSLALPWAPPLLFIVSIYNTMIL</sequence>
<evidence type="ECO:0000256" key="1">
    <source>
        <dbReference type="SAM" id="Phobius"/>
    </source>
</evidence>
<name>A0A833R2V2_9POAL</name>
<evidence type="ECO:0000313" key="4">
    <source>
        <dbReference type="EMBL" id="KAF3332463.1"/>
    </source>
</evidence>
<dbReference type="EMBL" id="SWLB01000011">
    <property type="protein sequence ID" value="KAF3332463.1"/>
    <property type="molecule type" value="Genomic_DNA"/>
</dbReference>
<dbReference type="AlphaFoldDB" id="A0A833R2V2"/>
<keyword evidence="1" id="KW-1133">Transmembrane helix</keyword>
<feature type="transmembrane region" description="Helical" evidence="1">
    <location>
        <begin position="335"/>
        <end position="354"/>
    </location>
</feature>
<keyword evidence="5" id="KW-1185">Reference proteome</keyword>
<proteinExistence type="predicted"/>
<gene>
    <name evidence="4" type="ORF">FCM35_KLT02040</name>
</gene>
<protein>
    <submittedName>
        <fullName evidence="4">Putative metallophosphoesterase</fullName>
    </submittedName>
</protein>
<accession>A0A833R2V2</accession>
<keyword evidence="1" id="KW-0472">Membrane</keyword>
<keyword evidence="1" id="KW-0812">Transmembrane</keyword>
<feature type="domain" description="TMEM62 Ig-like" evidence="2">
    <location>
        <begin position="143"/>
        <end position="263"/>
    </location>
</feature>
<evidence type="ECO:0000313" key="5">
    <source>
        <dbReference type="Proteomes" id="UP000623129"/>
    </source>
</evidence>
<evidence type="ECO:0000259" key="3">
    <source>
        <dbReference type="Pfam" id="PF24394"/>
    </source>
</evidence>
<organism evidence="4 5">
    <name type="scientific">Carex littledalei</name>
    <dbReference type="NCBI Taxonomy" id="544730"/>
    <lineage>
        <taxon>Eukaryota</taxon>
        <taxon>Viridiplantae</taxon>
        <taxon>Streptophyta</taxon>
        <taxon>Embryophyta</taxon>
        <taxon>Tracheophyta</taxon>
        <taxon>Spermatophyta</taxon>
        <taxon>Magnoliopsida</taxon>
        <taxon>Liliopsida</taxon>
        <taxon>Poales</taxon>
        <taxon>Cyperaceae</taxon>
        <taxon>Cyperoideae</taxon>
        <taxon>Cariceae</taxon>
        <taxon>Carex</taxon>
        <taxon>Carex subgen. Euthyceras</taxon>
    </lineage>
</organism>
<feature type="transmembrane region" description="Helical" evidence="1">
    <location>
        <begin position="450"/>
        <end position="476"/>
    </location>
</feature>
<dbReference type="Pfam" id="PF24394">
    <property type="entry name" value="TMEM62_C"/>
    <property type="match status" value="2"/>
</dbReference>
<dbReference type="Proteomes" id="UP000623129">
    <property type="component" value="Unassembled WGS sequence"/>
</dbReference>
<evidence type="ECO:0000259" key="2">
    <source>
        <dbReference type="Pfam" id="PF24384"/>
    </source>
</evidence>
<dbReference type="OrthoDB" id="27234at2759"/>
<feature type="transmembrane region" description="Helical" evidence="1">
    <location>
        <begin position="391"/>
        <end position="413"/>
    </location>
</feature>
<feature type="transmembrane region" description="Helical" evidence="1">
    <location>
        <begin position="284"/>
        <end position="302"/>
    </location>
</feature>
<dbReference type="InterPro" id="IPR056229">
    <property type="entry name" value="Ig_TMM62"/>
</dbReference>
<dbReference type="Pfam" id="PF24384">
    <property type="entry name" value="Ig_TMM62"/>
    <property type="match status" value="1"/>
</dbReference>
<feature type="domain" description="TMEM62 C-terminal" evidence="3">
    <location>
        <begin position="422"/>
        <end position="460"/>
    </location>
</feature>
<dbReference type="PANTHER" id="PTHR14795:SF6">
    <property type="entry name" value="METALLOPHOSPHOESTERASE-RELATED"/>
    <property type="match status" value="1"/>
</dbReference>
<feature type="domain" description="TMEM62 C-terminal" evidence="3">
    <location>
        <begin position="287"/>
        <end position="421"/>
    </location>
</feature>
<reference evidence="4" key="1">
    <citation type="submission" date="2020-01" db="EMBL/GenBank/DDBJ databases">
        <title>Genome sequence of Kobresia littledalei, the first chromosome-level genome in the family Cyperaceae.</title>
        <authorList>
            <person name="Qu G."/>
        </authorList>
    </citation>
    <scope>NUCLEOTIDE SEQUENCE</scope>
    <source>
        <strain evidence="4">C.B.Clarke</strain>
        <tissue evidence="4">Leaf</tissue>
    </source>
</reference>
<dbReference type="InterPro" id="IPR056230">
    <property type="entry name" value="TMEM62_C"/>
</dbReference>